<dbReference type="Gene3D" id="1.10.287.90">
    <property type="match status" value="1"/>
</dbReference>
<reference evidence="18 19" key="1">
    <citation type="submission" date="2019-02" db="EMBL/GenBank/DDBJ databases">
        <title>Deep-cultivation of Planctomycetes and their phenomic and genomic characterization uncovers novel biology.</title>
        <authorList>
            <person name="Wiegand S."/>
            <person name="Jogler M."/>
            <person name="Boedeker C."/>
            <person name="Pinto D."/>
            <person name="Vollmers J."/>
            <person name="Rivas-Marin E."/>
            <person name="Kohn T."/>
            <person name="Peeters S.H."/>
            <person name="Heuer A."/>
            <person name="Rast P."/>
            <person name="Oberbeckmann S."/>
            <person name="Bunk B."/>
            <person name="Jeske O."/>
            <person name="Meyerdierks A."/>
            <person name="Storesund J.E."/>
            <person name="Kallscheuer N."/>
            <person name="Luecker S."/>
            <person name="Lage O.M."/>
            <person name="Pohl T."/>
            <person name="Merkel B.J."/>
            <person name="Hornburger P."/>
            <person name="Mueller R.-W."/>
            <person name="Bruemmer F."/>
            <person name="Labrenz M."/>
            <person name="Spormann A.M."/>
            <person name="Op Den Camp H."/>
            <person name="Overmann J."/>
            <person name="Amann R."/>
            <person name="Jetten M.S.M."/>
            <person name="Mascher T."/>
            <person name="Medema M.H."/>
            <person name="Devos D.P."/>
            <person name="Kaster A.-K."/>
            <person name="Ovreas L."/>
            <person name="Rohde M."/>
            <person name="Galperin M.Y."/>
            <person name="Jogler C."/>
        </authorList>
    </citation>
    <scope>NUCLEOTIDE SEQUENCE [LARGE SCALE GENOMIC DNA]</scope>
    <source>
        <strain evidence="18 19">Pla144</strain>
    </source>
</reference>
<gene>
    <name evidence="18" type="primary">ctaC_2</name>
    <name evidence="18" type="ORF">Pla144_37390</name>
</gene>
<dbReference type="SUPFAM" id="SSF81464">
    <property type="entry name" value="Cytochrome c oxidase subunit II-like, transmembrane region"/>
    <property type="match status" value="1"/>
</dbReference>
<accession>A0A5C6CJB0</accession>
<keyword evidence="10 14" id="KW-0186">Copper</keyword>
<keyword evidence="5 13" id="KW-0812">Transmembrane</keyword>
<evidence type="ECO:0000259" key="16">
    <source>
        <dbReference type="PROSITE" id="PS50857"/>
    </source>
</evidence>
<evidence type="ECO:0000256" key="5">
    <source>
        <dbReference type="ARBA" id="ARBA00022692"/>
    </source>
</evidence>
<dbReference type="InterPro" id="IPR001505">
    <property type="entry name" value="Copper_CuA"/>
</dbReference>
<dbReference type="OrthoDB" id="9773456at2"/>
<dbReference type="RefSeq" id="WP_146452066.1">
    <property type="nucleotide sequence ID" value="NZ_SJPS01000006.1"/>
</dbReference>
<evidence type="ECO:0000256" key="7">
    <source>
        <dbReference type="ARBA" id="ARBA00022967"/>
    </source>
</evidence>
<evidence type="ECO:0000256" key="10">
    <source>
        <dbReference type="ARBA" id="ARBA00023008"/>
    </source>
</evidence>
<evidence type="ECO:0000313" key="18">
    <source>
        <dbReference type="EMBL" id="TWU23564.1"/>
    </source>
</evidence>
<feature type="transmembrane region" description="Helical" evidence="15">
    <location>
        <begin position="6"/>
        <end position="23"/>
    </location>
</feature>
<dbReference type="Gene3D" id="2.60.40.420">
    <property type="entry name" value="Cupredoxins - blue copper proteins"/>
    <property type="match status" value="1"/>
</dbReference>
<evidence type="ECO:0000256" key="6">
    <source>
        <dbReference type="ARBA" id="ARBA00022723"/>
    </source>
</evidence>
<dbReference type="InterPro" id="IPR045187">
    <property type="entry name" value="CcO_II"/>
</dbReference>
<comment type="cofactor">
    <cofactor evidence="14">
        <name>Cu cation</name>
        <dbReference type="ChEBI" id="CHEBI:23378"/>
    </cofactor>
    <text evidence="14">Binds a copper A center.</text>
</comment>
<dbReference type="GO" id="GO:0042773">
    <property type="term" value="P:ATP synthesis coupled electron transport"/>
    <property type="evidence" value="ECO:0007669"/>
    <property type="project" value="TreeGrafter"/>
</dbReference>
<dbReference type="EC" id="7.1.1.9" evidence="14"/>
<dbReference type="PROSITE" id="PS50999">
    <property type="entry name" value="COX2_TM"/>
    <property type="match status" value="1"/>
</dbReference>
<dbReference type="InterPro" id="IPR002429">
    <property type="entry name" value="CcO_II-like_C"/>
</dbReference>
<evidence type="ECO:0000256" key="2">
    <source>
        <dbReference type="ARBA" id="ARBA00007866"/>
    </source>
</evidence>
<protein>
    <recommendedName>
        <fullName evidence="14">Cytochrome c oxidase subunit 2</fullName>
        <ecNumber evidence="14">7.1.1.9</ecNumber>
    </recommendedName>
</protein>
<dbReference type="InterPro" id="IPR014222">
    <property type="entry name" value="Cyt_c_oxidase_su2"/>
</dbReference>
<feature type="domain" description="Cytochrome oxidase subunit II copper A binding" evidence="16">
    <location>
        <begin position="120"/>
        <end position="241"/>
    </location>
</feature>
<comment type="catalytic activity">
    <reaction evidence="14">
        <text>4 Fe(II)-[cytochrome c] + O2 + 8 H(+)(in) = 4 Fe(III)-[cytochrome c] + 2 H2O + 4 H(+)(out)</text>
        <dbReference type="Rhea" id="RHEA:11436"/>
        <dbReference type="Rhea" id="RHEA-COMP:10350"/>
        <dbReference type="Rhea" id="RHEA-COMP:14399"/>
        <dbReference type="ChEBI" id="CHEBI:15377"/>
        <dbReference type="ChEBI" id="CHEBI:15378"/>
        <dbReference type="ChEBI" id="CHEBI:15379"/>
        <dbReference type="ChEBI" id="CHEBI:29033"/>
        <dbReference type="ChEBI" id="CHEBI:29034"/>
        <dbReference type="EC" id="7.1.1.9"/>
    </reaction>
</comment>
<dbReference type="EMBL" id="SJPS01000006">
    <property type="protein sequence ID" value="TWU23564.1"/>
    <property type="molecule type" value="Genomic_DNA"/>
</dbReference>
<evidence type="ECO:0000256" key="12">
    <source>
        <dbReference type="ARBA" id="ARBA00024688"/>
    </source>
</evidence>
<evidence type="ECO:0000259" key="17">
    <source>
        <dbReference type="PROSITE" id="PS50999"/>
    </source>
</evidence>
<dbReference type="GO" id="GO:0004129">
    <property type="term" value="F:cytochrome-c oxidase activity"/>
    <property type="evidence" value="ECO:0007669"/>
    <property type="project" value="UniProtKB-EC"/>
</dbReference>
<feature type="transmembrane region" description="Helical" evidence="15">
    <location>
        <begin position="44"/>
        <end position="67"/>
    </location>
</feature>
<dbReference type="Pfam" id="PF00116">
    <property type="entry name" value="COX2"/>
    <property type="match status" value="1"/>
</dbReference>
<dbReference type="GO" id="GO:0005886">
    <property type="term" value="C:plasma membrane"/>
    <property type="evidence" value="ECO:0007669"/>
    <property type="project" value="UniProtKB-SubCell"/>
</dbReference>
<keyword evidence="19" id="KW-1185">Reference proteome</keyword>
<dbReference type="GO" id="GO:0005507">
    <property type="term" value="F:copper ion binding"/>
    <property type="evidence" value="ECO:0007669"/>
    <property type="project" value="InterPro"/>
</dbReference>
<organism evidence="18 19">
    <name type="scientific">Bythopirellula polymerisocia</name>
    <dbReference type="NCBI Taxonomy" id="2528003"/>
    <lineage>
        <taxon>Bacteria</taxon>
        <taxon>Pseudomonadati</taxon>
        <taxon>Planctomycetota</taxon>
        <taxon>Planctomycetia</taxon>
        <taxon>Pirellulales</taxon>
        <taxon>Lacipirellulaceae</taxon>
        <taxon>Bythopirellula</taxon>
    </lineage>
</organism>
<sequence length="257" mass="29776">MKHFWSFLFFLVPLFGVATFVFAPHFNIWLPRDISEQGRVIDGLFMFILYLTGAVFIVTESVLFYYLWKYNGKSNDQPVKFSHGSHALELVWTIIPAVTLLFIAIYQMQAWAADKLDAPAIDYTCEVTGRQFNWDFRYPGPDNELYTQDDIVRTDGKLYLPVNEEILLKITSADVLHSFFLPNLRVKQDVVPGMAQKMWFKGKKTGGYDIVCAELCGWGHYKMKGRVFFLPRDEYDAKLAEFTAEQETMTVEVPEEE</sequence>
<keyword evidence="8 13" id="KW-0249">Electron transport</keyword>
<dbReference type="PANTHER" id="PTHR22888">
    <property type="entry name" value="CYTOCHROME C OXIDASE, SUBUNIT II"/>
    <property type="match status" value="1"/>
</dbReference>
<feature type="transmembrane region" description="Helical" evidence="15">
    <location>
        <begin position="87"/>
        <end position="106"/>
    </location>
</feature>
<evidence type="ECO:0000256" key="9">
    <source>
        <dbReference type="ARBA" id="ARBA00022989"/>
    </source>
</evidence>
<keyword evidence="4 13" id="KW-0679">Respiratory chain</keyword>
<keyword evidence="6 14" id="KW-0479">Metal-binding</keyword>
<dbReference type="InterPro" id="IPR036257">
    <property type="entry name" value="Cyt_c_oxidase_su2_TM_sf"/>
</dbReference>
<dbReference type="PROSITE" id="PS00078">
    <property type="entry name" value="COX2"/>
    <property type="match status" value="1"/>
</dbReference>
<evidence type="ECO:0000313" key="19">
    <source>
        <dbReference type="Proteomes" id="UP000318437"/>
    </source>
</evidence>
<dbReference type="PRINTS" id="PR01166">
    <property type="entry name" value="CYCOXIDASEII"/>
</dbReference>
<evidence type="ECO:0000256" key="15">
    <source>
        <dbReference type="SAM" id="Phobius"/>
    </source>
</evidence>
<keyword evidence="18" id="KW-0560">Oxidoreductase</keyword>
<dbReference type="NCBIfam" id="TIGR02866">
    <property type="entry name" value="CoxB"/>
    <property type="match status" value="1"/>
</dbReference>
<keyword evidence="7" id="KW-1278">Translocase</keyword>
<keyword evidence="11 15" id="KW-0472">Membrane</keyword>
<evidence type="ECO:0000256" key="1">
    <source>
        <dbReference type="ARBA" id="ARBA00004141"/>
    </source>
</evidence>
<evidence type="ECO:0000256" key="8">
    <source>
        <dbReference type="ARBA" id="ARBA00022982"/>
    </source>
</evidence>
<keyword evidence="3 13" id="KW-0813">Transport</keyword>
<evidence type="ECO:0000256" key="11">
    <source>
        <dbReference type="ARBA" id="ARBA00023136"/>
    </source>
</evidence>
<comment type="similarity">
    <text evidence="2 13">Belongs to the cytochrome c oxidase subunit 2 family.</text>
</comment>
<evidence type="ECO:0000256" key="13">
    <source>
        <dbReference type="RuleBase" id="RU000456"/>
    </source>
</evidence>
<feature type="domain" description="Cytochrome oxidase subunit II transmembrane region profile" evidence="17">
    <location>
        <begin position="22"/>
        <end position="118"/>
    </location>
</feature>
<comment type="caution">
    <text evidence="18">The sequence shown here is derived from an EMBL/GenBank/DDBJ whole genome shotgun (WGS) entry which is preliminary data.</text>
</comment>
<dbReference type="InterPro" id="IPR011759">
    <property type="entry name" value="Cyt_c_oxidase_su2_TM_dom"/>
</dbReference>
<dbReference type="InterPro" id="IPR008972">
    <property type="entry name" value="Cupredoxin"/>
</dbReference>
<proteinExistence type="inferred from homology"/>
<evidence type="ECO:0000256" key="3">
    <source>
        <dbReference type="ARBA" id="ARBA00022448"/>
    </source>
</evidence>
<dbReference type="GO" id="GO:0016491">
    <property type="term" value="F:oxidoreductase activity"/>
    <property type="evidence" value="ECO:0007669"/>
    <property type="project" value="UniProtKB-KW"/>
</dbReference>
<dbReference type="PROSITE" id="PS50857">
    <property type="entry name" value="COX2_CUA"/>
    <property type="match status" value="1"/>
</dbReference>
<comment type="subcellular location">
    <subcellularLocation>
        <location evidence="13">Cell membrane</location>
        <topology evidence="13">Multi-pass membrane protein</topology>
    </subcellularLocation>
    <subcellularLocation>
        <location evidence="1">Membrane</location>
        <topology evidence="1">Multi-pass membrane protein</topology>
    </subcellularLocation>
</comment>
<name>A0A5C6CJB0_9BACT</name>
<keyword evidence="9 15" id="KW-1133">Transmembrane helix</keyword>
<comment type="function">
    <text evidence="12 14">Subunits I and II form the functional core of the enzyme complex. Electrons originating in cytochrome c are transferred via heme a and Cu(A) to the binuclear center formed by heme a3 and Cu(B).</text>
</comment>
<dbReference type="PANTHER" id="PTHR22888:SF9">
    <property type="entry name" value="CYTOCHROME C OXIDASE SUBUNIT 2"/>
    <property type="match status" value="1"/>
</dbReference>
<evidence type="ECO:0000256" key="4">
    <source>
        <dbReference type="ARBA" id="ARBA00022660"/>
    </source>
</evidence>
<dbReference type="Proteomes" id="UP000318437">
    <property type="component" value="Unassembled WGS sequence"/>
</dbReference>
<evidence type="ECO:0000256" key="14">
    <source>
        <dbReference type="RuleBase" id="RU004024"/>
    </source>
</evidence>
<dbReference type="AlphaFoldDB" id="A0A5C6CJB0"/>
<dbReference type="Pfam" id="PF02790">
    <property type="entry name" value="COX2_TM"/>
    <property type="match status" value="1"/>
</dbReference>
<dbReference type="SUPFAM" id="SSF49503">
    <property type="entry name" value="Cupredoxins"/>
    <property type="match status" value="1"/>
</dbReference>